<dbReference type="Pfam" id="PF13649">
    <property type="entry name" value="Methyltransf_25"/>
    <property type="match status" value="1"/>
</dbReference>
<dbReference type="SUPFAM" id="SSF53335">
    <property type="entry name" value="S-adenosyl-L-methionine-dependent methyltransferases"/>
    <property type="match status" value="1"/>
</dbReference>
<dbReference type="EMBL" id="JACHJS010000001">
    <property type="protein sequence ID" value="MBB4966453.1"/>
    <property type="molecule type" value="Genomic_DNA"/>
</dbReference>
<accession>A0A7W7WXC1</accession>
<reference evidence="2 3" key="1">
    <citation type="submission" date="2020-08" db="EMBL/GenBank/DDBJ databases">
        <title>Sequencing the genomes of 1000 actinobacteria strains.</title>
        <authorList>
            <person name="Klenk H.-P."/>
        </authorList>
    </citation>
    <scope>NUCLEOTIDE SEQUENCE [LARGE SCALE GENOMIC DNA]</scope>
    <source>
        <strain evidence="2 3">DSM 45084</strain>
    </source>
</reference>
<keyword evidence="2" id="KW-0808">Transferase</keyword>
<organism evidence="2 3">
    <name type="scientific">Saccharothrix violaceirubra</name>
    <dbReference type="NCBI Taxonomy" id="413306"/>
    <lineage>
        <taxon>Bacteria</taxon>
        <taxon>Bacillati</taxon>
        <taxon>Actinomycetota</taxon>
        <taxon>Actinomycetes</taxon>
        <taxon>Pseudonocardiales</taxon>
        <taxon>Pseudonocardiaceae</taxon>
        <taxon>Saccharothrix</taxon>
    </lineage>
</organism>
<keyword evidence="2" id="KW-0489">Methyltransferase</keyword>
<protein>
    <submittedName>
        <fullName evidence="2">SAM-dependent methyltransferase</fullName>
    </submittedName>
</protein>
<sequence>MSDERRMAANERNWNARTPIHAASAYYARDPESWFAPFEWADLGDVAGLDVVQLQCHLGTETQAFARRGARTSGLDLAGAAIAEARRLAAEAGVVVDYRHGNVYDAVSVLGGGRFDVVYTSKGALCYLPDLARWARVVADLVRPGGFAYVVDFHPVLWSLGLNPEPDEALLVRYDHLEGRGAVERDFVRTYTDGPPLPSDRTHYEWSHGLGELVTSLARAGLRVDLVRETDLLPWPRWSRMVRQESGWYALPPDEPRIPLVYAVKATKPE</sequence>
<evidence type="ECO:0000313" key="2">
    <source>
        <dbReference type="EMBL" id="MBB4966453.1"/>
    </source>
</evidence>
<proteinExistence type="predicted"/>
<dbReference type="GO" id="GO:0032259">
    <property type="term" value="P:methylation"/>
    <property type="evidence" value="ECO:0007669"/>
    <property type="project" value="UniProtKB-KW"/>
</dbReference>
<dbReference type="InterPro" id="IPR041698">
    <property type="entry name" value="Methyltransf_25"/>
</dbReference>
<dbReference type="Gene3D" id="3.40.50.150">
    <property type="entry name" value="Vaccinia Virus protein VP39"/>
    <property type="match status" value="1"/>
</dbReference>
<evidence type="ECO:0000259" key="1">
    <source>
        <dbReference type="Pfam" id="PF13649"/>
    </source>
</evidence>
<name>A0A7W7WXC1_9PSEU</name>
<dbReference type="InterPro" id="IPR029063">
    <property type="entry name" value="SAM-dependent_MTases_sf"/>
</dbReference>
<dbReference type="AlphaFoldDB" id="A0A7W7WXC1"/>
<dbReference type="GO" id="GO:0008168">
    <property type="term" value="F:methyltransferase activity"/>
    <property type="evidence" value="ECO:0007669"/>
    <property type="project" value="UniProtKB-KW"/>
</dbReference>
<dbReference type="Proteomes" id="UP000542674">
    <property type="component" value="Unassembled WGS sequence"/>
</dbReference>
<dbReference type="RefSeq" id="WP_312865720.1">
    <property type="nucleotide sequence ID" value="NZ_BAABAI010000024.1"/>
</dbReference>
<comment type="caution">
    <text evidence="2">The sequence shown here is derived from an EMBL/GenBank/DDBJ whole genome shotgun (WGS) entry which is preliminary data.</text>
</comment>
<evidence type="ECO:0000313" key="3">
    <source>
        <dbReference type="Proteomes" id="UP000542674"/>
    </source>
</evidence>
<keyword evidence="3" id="KW-1185">Reference proteome</keyword>
<dbReference type="CDD" id="cd02440">
    <property type="entry name" value="AdoMet_MTases"/>
    <property type="match status" value="1"/>
</dbReference>
<gene>
    <name evidence="2" type="ORF">F4559_003812</name>
</gene>
<feature type="domain" description="Methyltransferase" evidence="1">
    <location>
        <begin position="51"/>
        <end position="146"/>
    </location>
</feature>